<feature type="compositionally biased region" description="Low complexity" evidence="3">
    <location>
        <begin position="598"/>
        <end position="635"/>
    </location>
</feature>
<evidence type="ECO:0000256" key="3">
    <source>
        <dbReference type="SAM" id="MobiDB-lite"/>
    </source>
</evidence>
<proteinExistence type="predicted"/>
<evidence type="ECO:0000313" key="6">
    <source>
        <dbReference type="Proteomes" id="UP001626550"/>
    </source>
</evidence>
<comment type="caution">
    <text evidence="5">The sequence shown here is derived from an EMBL/GenBank/DDBJ whole genome shotgun (WGS) entry which is preliminary data.</text>
</comment>
<dbReference type="EMBL" id="JBJKFK010000065">
    <property type="protein sequence ID" value="KAL3320250.1"/>
    <property type="molecule type" value="Genomic_DNA"/>
</dbReference>
<feature type="domain" description="HTH La-type RNA-binding" evidence="4">
    <location>
        <begin position="141"/>
        <end position="230"/>
    </location>
</feature>
<protein>
    <recommendedName>
        <fullName evidence="4">HTH La-type RNA-binding domain-containing protein</fullName>
    </recommendedName>
</protein>
<feature type="compositionally biased region" description="Polar residues" evidence="3">
    <location>
        <begin position="682"/>
        <end position="695"/>
    </location>
</feature>
<evidence type="ECO:0000313" key="5">
    <source>
        <dbReference type="EMBL" id="KAL3320250.1"/>
    </source>
</evidence>
<feature type="compositionally biased region" description="Low complexity" evidence="3">
    <location>
        <begin position="278"/>
        <end position="292"/>
    </location>
</feature>
<feature type="region of interest" description="Disordered" evidence="3">
    <location>
        <begin position="659"/>
        <end position="749"/>
    </location>
</feature>
<dbReference type="Gene3D" id="1.10.10.10">
    <property type="entry name" value="Winged helix-like DNA-binding domain superfamily/Winged helix DNA-binding domain"/>
    <property type="match status" value="1"/>
</dbReference>
<feature type="region of interest" description="Disordered" evidence="3">
    <location>
        <begin position="273"/>
        <end position="292"/>
    </location>
</feature>
<sequence>MHENALTIVNQQQVMMHQNLGIAQYGQITSPLNPNDPSLLVLPHHPSQDSSSFAVNQYMPLVDNSPSSAPVTGAPRFSLDGQPTADDAPESPKIISLEVLKTMLREPVTEKPYIGLLPDGQAYAPGPTAKRGEDDDSKIHYLLFSSKAAYIAYYINYYFSEANLVRDTFIKSLMLDGHSLPLAKLLEFPRLEKLKTSVADLEAAVANNKHLQMIRVGTELCVKRIDVTPANLNRPDVASAPPTVTVAPESFSGKPFDTFQFGPAVSAPVWSDAQNAAPSSQTSWSSQSSVPVTSPRAPIHVAPFIQPQPQPIHQLPPQPYNSMLLAMNSLNLGGLQCAGGGVRYFVPPNSGAGQGEYYQAGPSAGQQLQMSGQPMLFVTPQGVYISPAQGQTPQGSFAAQGLQPQVLPTQHPGLLPPGMMNFQQQQALAAALQQQQQQQQYVAMQQGLVAATNPLRYYVIYCSTGSSTRVSSDYSPVHSVPHIPSGMGQQYQTSAHQQLLQQANVVLSSGSGGPPPGLAQPVHWSNGQQQSQPQQSQQQQIFPGPTMSLGQGAVTPVLQSNNTSPPGMPPKTIDSGAGTPIPVEAQPETRPQAVNPVSSSGRSSSSGIASQNSSSVNAGASGGSSSSVSSVSTDANSKHPYAAVVAKAPPKAEEVSVANLGAGQGYHHRGGGGTKSGYYNRKMNSGSFEENNNHSWRGGHRNGPMRGGRGSYGHYNPGYAAQGPPRNSGDSSAAPSKRGDGPQPLAQKG</sequence>
<dbReference type="InterPro" id="IPR006630">
    <property type="entry name" value="La_HTH"/>
</dbReference>
<reference evidence="5 6" key="1">
    <citation type="submission" date="2024-11" db="EMBL/GenBank/DDBJ databases">
        <title>Adaptive evolution of stress response genes in parasites aligns with host niche diversity.</title>
        <authorList>
            <person name="Hahn C."/>
            <person name="Resl P."/>
        </authorList>
    </citation>
    <scope>NUCLEOTIDE SEQUENCE [LARGE SCALE GENOMIC DNA]</scope>
    <source>
        <strain evidence="5">EGGRZ-B1_66</strain>
        <tissue evidence="5">Body</tissue>
    </source>
</reference>
<dbReference type="InterPro" id="IPR036388">
    <property type="entry name" value="WH-like_DNA-bd_sf"/>
</dbReference>
<gene>
    <name evidence="5" type="ORF">Ciccas_001057</name>
</gene>
<name>A0ABD2QL39_9PLAT</name>
<evidence type="ECO:0000256" key="2">
    <source>
        <dbReference type="PROSITE-ProRule" id="PRU00332"/>
    </source>
</evidence>
<dbReference type="Proteomes" id="UP001626550">
    <property type="component" value="Unassembled WGS sequence"/>
</dbReference>
<evidence type="ECO:0000259" key="4">
    <source>
        <dbReference type="PROSITE" id="PS50961"/>
    </source>
</evidence>
<feature type="region of interest" description="Disordered" evidence="3">
    <location>
        <begin position="506"/>
        <end position="638"/>
    </location>
</feature>
<dbReference type="PROSITE" id="PS50961">
    <property type="entry name" value="HTH_LA"/>
    <property type="match status" value="1"/>
</dbReference>
<feature type="compositionally biased region" description="Low complexity" evidence="3">
    <location>
        <begin position="528"/>
        <end position="540"/>
    </location>
</feature>
<organism evidence="5 6">
    <name type="scientific">Cichlidogyrus casuarinus</name>
    <dbReference type="NCBI Taxonomy" id="1844966"/>
    <lineage>
        <taxon>Eukaryota</taxon>
        <taxon>Metazoa</taxon>
        <taxon>Spiralia</taxon>
        <taxon>Lophotrochozoa</taxon>
        <taxon>Platyhelminthes</taxon>
        <taxon>Monogenea</taxon>
        <taxon>Monopisthocotylea</taxon>
        <taxon>Dactylogyridea</taxon>
        <taxon>Ancyrocephalidae</taxon>
        <taxon>Cichlidogyrus</taxon>
    </lineage>
</organism>
<dbReference type="InterPro" id="IPR036390">
    <property type="entry name" value="WH_DNA-bd_sf"/>
</dbReference>
<feature type="region of interest" description="Disordered" evidence="3">
    <location>
        <begin position="64"/>
        <end position="90"/>
    </location>
</feature>
<dbReference type="SUPFAM" id="SSF46785">
    <property type="entry name" value="Winged helix' DNA-binding domain"/>
    <property type="match status" value="1"/>
</dbReference>
<keyword evidence="6" id="KW-1185">Reference proteome</keyword>
<dbReference type="GO" id="GO:0003723">
    <property type="term" value="F:RNA binding"/>
    <property type="evidence" value="ECO:0007669"/>
    <property type="project" value="UniProtKB-UniRule"/>
</dbReference>
<dbReference type="SMART" id="SM00715">
    <property type="entry name" value="LA"/>
    <property type="match status" value="1"/>
</dbReference>
<keyword evidence="1 2" id="KW-0694">RNA-binding</keyword>
<accession>A0ABD2QL39</accession>
<dbReference type="AlphaFoldDB" id="A0ABD2QL39"/>
<evidence type="ECO:0000256" key="1">
    <source>
        <dbReference type="ARBA" id="ARBA00022884"/>
    </source>
</evidence>